<sequence>MGWHNDAEAKRLLTDAAAQVQPIMRKRGWIVPLLTEFYPPNACLLGLNIGGGGAAGASPCLAPTAGPP</sequence>
<dbReference type="PROSITE" id="PS51397">
    <property type="entry name" value="WLM"/>
    <property type="match status" value="1"/>
</dbReference>
<dbReference type="PANTHER" id="PTHR46622">
    <property type="entry name" value="DNA-DEPENDENT METALLOPROTEASE WSS1"/>
    <property type="match status" value="1"/>
</dbReference>
<feature type="domain" description="WLM" evidence="1">
    <location>
        <begin position="1"/>
        <end position="68"/>
    </location>
</feature>
<dbReference type="GO" id="GO:0005634">
    <property type="term" value="C:nucleus"/>
    <property type="evidence" value="ECO:0007669"/>
    <property type="project" value="TreeGrafter"/>
</dbReference>
<reference evidence="2 3" key="1">
    <citation type="submission" date="2020-02" db="EMBL/GenBank/DDBJ databases">
        <title>Draft genome sequence of Haematococcus lacustris strain NIES-144.</title>
        <authorList>
            <person name="Morimoto D."/>
            <person name="Nakagawa S."/>
            <person name="Yoshida T."/>
            <person name="Sawayama S."/>
        </authorList>
    </citation>
    <scope>NUCLEOTIDE SEQUENCE [LARGE SCALE GENOMIC DNA]</scope>
    <source>
        <strain evidence="2 3">NIES-144</strain>
    </source>
</reference>
<dbReference type="Proteomes" id="UP000485058">
    <property type="component" value="Unassembled WGS sequence"/>
</dbReference>
<dbReference type="Pfam" id="PF08325">
    <property type="entry name" value="WLM"/>
    <property type="match status" value="1"/>
</dbReference>
<feature type="non-terminal residue" evidence="2">
    <location>
        <position position="1"/>
    </location>
</feature>
<dbReference type="PANTHER" id="PTHR46622:SF1">
    <property type="entry name" value="DNA-DEPENDENT METALLOPROTEASE WSS1"/>
    <property type="match status" value="1"/>
</dbReference>
<name>A0A699YBT3_HAELA</name>
<protein>
    <recommendedName>
        <fullName evidence="1">WLM domain-containing protein</fullName>
    </recommendedName>
</protein>
<comment type="caution">
    <text evidence="2">The sequence shown here is derived from an EMBL/GenBank/DDBJ whole genome shotgun (WGS) entry which is preliminary data.</text>
</comment>
<evidence type="ECO:0000313" key="3">
    <source>
        <dbReference type="Proteomes" id="UP000485058"/>
    </source>
</evidence>
<gene>
    <name evidence="2" type="ORF">HaLaN_02470</name>
</gene>
<evidence type="ECO:0000259" key="1">
    <source>
        <dbReference type="PROSITE" id="PS51397"/>
    </source>
</evidence>
<evidence type="ECO:0000313" key="2">
    <source>
        <dbReference type="EMBL" id="GFH07640.1"/>
    </source>
</evidence>
<organism evidence="2 3">
    <name type="scientific">Haematococcus lacustris</name>
    <name type="common">Green alga</name>
    <name type="synonym">Haematococcus pluvialis</name>
    <dbReference type="NCBI Taxonomy" id="44745"/>
    <lineage>
        <taxon>Eukaryota</taxon>
        <taxon>Viridiplantae</taxon>
        <taxon>Chlorophyta</taxon>
        <taxon>core chlorophytes</taxon>
        <taxon>Chlorophyceae</taxon>
        <taxon>CS clade</taxon>
        <taxon>Chlamydomonadales</taxon>
        <taxon>Haematococcaceae</taxon>
        <taxon>Haematococcus</taxon>
    </lineage>
</organism>
<dbReference type="AlphaFoldDB" id="A0A699YBT3"/>
<proteinExistence type="predicted"/>
<dbReference type="GO" id="GO:0006281">
    <property type="term" value="P:DNA repair"/>
    <property type="evidence" value="ECO:0007669"/>
    <property type="project" value="TreeGrafter"/>
</dbReference>
<dbReference type="GO" id="GO:0008237">
    <property type="term" value="F:metallopeptidase activity"/>
    <property type="evidence" value="ECO:0007669"/>
    <property type="project" value="TreeGrafter"/>
</dbReference>
<dbReference type="InterPro" id="IPR013536">
    <property type="entry name" value="WLM_dom"/>
</dbReference>
<keyword evidence="3" id="KW-1185">Reference proteome</keyword>
<accession>A0A699YBT3</accession>
<dbReference type="EMBL" id="BLLF01000107">
    <property type="protein sequence ID" value="GFH07640.1"/>
    <property type="molecule type" value="Genomic_DNA"/>
</dbReference>
<dbReference type="InterPro" id="IPR053000">
    <property type="entry name" value="WSS1-like_metalloprotease"/>
</dbReference>